<dbReference type="RefSeq" id="WP_190918357.1">
    <property type="nucleotide sequence ID" value="NZ_JACXIZ010000021.1"/>
</dbReference>
<dbReference type="InterPro" id="IPR052018">
    <property type="entry name" value="PHP_domain"/>
</dbReference>
<dbReference type="CDD" id="cd07438">
    <property type="entry name" value="PHP_HisPPase_AMP"/>
    <property type="match status" value="1"/>
</dbReference>
<gene>
    <name evidence="2" type="ORF">IDH44_13270</name>
</gene>
<proteinExistence type="predicted"/>
<accession>A0A927BUV9</accession>
<name>A0A927BUV9_9BACL</name>
<dbReference type="Gene3D" id="1.10.150.650">
    <property type="match status" value="1"/>
</dbReference>
<evidence type="ECO:0000259" key="1">
    <source>
        <dbReference type="SMART" id="SM00481"/>
    </source>
</evidence>
<dbReference type="AlphaFoldDB" id="A0A927BUV9"/>
<dbReference type="InterPro" id="IPR003141">
    <property type="entry name" value="Pol/His_phosphatase_N"/>
</dbReference>
<dbReference type="InterPro" id="IPR004013">
    <property type="entry name" value="PHP_dom"/>
</dbReference>
<sequence length="286" mass="29933">MAITDQRADLHAHTTASDGMLAPGALVRLAAQAGLAAVAVTDHDTTAGVDEALAEGARLGVEVVPGIEISAYADDQAIHVLGYCMDLGDADWQRRIEGLRGGRQRRNEQIVARLNALGIALTMEQVRRIAGKAGTAEETLGRPHIAAALVACGAAASVTDAFERYLGSGCAAYVAIPRLSPHEAVGWIREAGGAAVIAHPGLYRRDDLVERLLRGGAAGLEVSHPDHDGEDERRYRALAERCGAIATAGSDFHGEREGGAYHGALGSRSVPVEVLRRIARACGDAT</sequence>
<dbReference type="Proteomes" id="UP000621560">
    <property type="component" value="Unassembled WGS sequence"/>
</dbReference>
<protein>
    <submittedName>
        <fullName evidence="2">PHP domain-containing protein</fullName>
    </submittedName>
</protein>
<dbReference type="SMART" id="SM00481">
    <property type="entry name" value="POLIIIAc"/>
    <property type="match status" value="1"/>
</dbReference>
<dbReference type="Gene3D" id="3.20.20.140">
    <property type="entry name" value="Metal-dependent hydrolases"/>
    <property type="match status" value="1"/>
</dbReference>
<dbReference type="SUPFAM" id="SSF89550">
    <property type="entry name" value="PHP domain-like"/>
    <property type="match status" value="1"/>
</dbReference>
<keyword evidence="3" id="KW-1185">Reference proteome</keyword>
<dbReference type="GO" id="GO:0035312">
    <property type="term" value="F:5'-3' DNA exonuclease activity"/>
    <property type="evidence" value="ECO:0007669"/>
    <property type="project" value="TreeGrafter"/>
</dbReference>
<comment type="caution">
    <text evidence="2">The sequence shown here is derived from an EMBL/GenBank/DDBJ whole genome shotgun (WGS) entry which is preliminary data.</text>
</comment>
<dbReference type="Pfam" id="PF02811">
    <property type="entry name" value="PHP"/>
    <property type="match status" value="1"/>
</dbReference>
<organism evidence="2 3">
    <name type="scientific">Paenibacillus sabuli</name>
    <dbReference type="NCBI Taxonomy" id="2772509"/>
    <lineage>
        <taxon>Bacteria</taxon>
        <taxon>Bacillati</taxon>
        <taxon>Bacillota</taxon>
        <taxon>Bacilli</taxon>
        <taxon>Bacillales</taxon>
        <taxon>Paenibacillaceae</taxon>
        <taxon>Paenibacillus</taxon>
    </lineage>
</organism>
<dbReference type="PANTHER" id="PTHR42924:SF3">
    <property type="entry name" value="POLYMERASE_HISTIDINOL PHOSPHATASE N-TERMINAL DOMAIN-CONTAINING PROTEIN"/>
    <property type="match status" value="1"/>
</dbReference>
<evidence type="ECO:0000313" key="3">
    <source>
        <dbReference type="Proteomes" id="UP000621560"/>
    </source>
</evidence>
<evidence type="ECO:0000313" key="2">
    <source>
        <dbReference type="EMBL" id="MBD2846170.1"/>
    </source>
</evidence>
<dbReference type="PANTHER" id="PTHR42924">
    <property type="entry name" value="EXONUCLEASE"/>
    <property type="match status" value="1"/>
</dbReference>
<dbReference type="GO" id="GO:0004534">
    <property type="term" value="F:5'-3' RNA exonuclease activity"/>
    <property type="evidence" value="ECO:0007669"/>
    <property type="project" value="TreeGrafter"/>
</dbReference>
<dbReference type="EMBL" id="JACXIZ010000021">
    <property type="protein sequence ID" value="MBD2846170.1"/>
    <property type="molecule type" value="Genomic_DNA"/>
</dbReference>
<feature type="domain" description="Polymerase/histidinol phosphatase N-terminal" evidence="1">
    <location>
        <begin position="8"/>
        <end position="73"/>
    </location>
</feature>
<reference evidence="2" key="1">
    <citation type="submission" date="2020-09" db="EMBL/GenBank/DDBJ databases">
        <title>A novel bacterium of genus Paenibacillus, isolated from South China Sea.</title>
        <authorList>
            <person name="Huang H."/>
            <person name="Mo K."/>
            <person name="Hu Y."/>
        </authorList>
    </citation>
    <scope>NUCLEOTIDE SEQUENCE</scope>
    <source>
        <strain evidence="2">IB182496</strain>
    </source>
</reference>
<dbReference type="InterPro" id="IPR016195">
    <property type="entry name" value="Pol/histidinol_Pase-like"/>
</dbReference>